<reference evidence="2" key="1">
    <citation type="submission" date="2019-11" db="EMBL/GenBank/DDBJ databases">
        <authorList>
            <person name="Feng L."/>
        </authorList>
    </citation>
    <scope>NUCLEOTIDE SEQUENCE</scope>
    <source>
        <strain evidence="2">AodontolyticusLFYP35</strain>
    </source>
</reference>
<feature type="transmembrane region" description="Helical" evidence="1">
    <location>
        <begin position="89"/>
        <end position="106"/>
    </location>
</feature>
<dbReference type="SUPFAM" id="SSF103473">
    <property type="entry name" value="MFS general substrate transporter"/>
    <property type="match status" value="1"/>
</dbReference>
<feature type="transmembrane region" description="Helical" evidence="1">
    <location>
        <begin position="21"/>
        <end position="41"/>
    </location>
</feature>
<proteinExistence type="predicted"/>
<feature type="transmembrane region" description="Helical" evidence="1">
    <location>
        <begin position="53"/>
        <end position="77"/>
    </location>
</feature>
<dbReference type="CDD" id="cd06174">
    <property type="entry name" value="MFS"/>
    <property type="match status" value="1"/>
</dbReference>
<dbReference type="EMBL" id="CACRSM010000002">
    <property type="protein sequence ID" value="VYS78934.1"/>
    <property type="molecule type" value="Genomic_DNA"/>
</dbReference>
<feature type="transmembrane region" description="Helical" evidence="1">
    <location>
        <begin position="118"/>
        <end position="145"/>
    </location>
</feature>
<feature type="transmembrane region" description="Helical" evidence="1">
    <location>
        <begin position="276"/>
        <end position="300"/>
    </location>
</feature>
<feature type="transmembrane region" description="Helical" evidence="1">
    <location>
        <begin position="335"/>
        <end position="358"/>
    </location>
</feature>
<feature type="transmembrane region" description="Helical" evidence="1">
    <location>
        <begin position="189"/>
        <end position="212"/>
    </location>
</feature>
<keyword evidence="1" id="KW-1133">Transmembrane helix</keyword>
<dbReference type="Pfam" id="PF07690">
    <property type="entry name" value="MFS_1"/>
    <property type="match status" value="1"/>
</dbReference>
<dbReference type="GO" id="GO:0022857">
    <property type="term" value="F:transmembrane transporter activity"/>
    <property type="evidence" value="ECO:0007669"/>
    <property type="project" value="InterPro"/>
</dbReference>
<accession>A0A6N2RE58</accession>
<feature type="transmembrane region" description="Helical" evidence="1">
    <location>
        <begin position="312"/>
        <end position="329"/>
    </location>
</feature>
<protein>
    <submittedName>
        <fullName evidence="2">Inner membrane protein YihN</fullName>
    </submittedName>
</protein>
<name>A0A6N2RE58_9ACTO</name>
<evidence type="ECO:0000256" key="1">
    <source>
        <dbReference type="SAM" id="Phobius"/>
    </source>
</evidence>
<keyword evidence="1" id="KW-0812">Transmembrane</keyword>
<dbReference type="InterPro" id="IPR011701">
    <property type="entry name" value="MFS"/>
</dbReference>
<feature type="transmembrane region" description="Helical" evidence="1">
    <location>
        <begin position="233"/>
        <end position="256"/>
    </location>
</feature>
<sequence length="444" mass="47454">MSETAVGTKSRLPKFMQKGRLGGFLTVVLTGQLVYVSFEAFKGSLLIPVTNALGITVADFGTIMGWLGIAMFMYVPAGWVNNRFPIRNILIAFASWRLLTFLFLWLSPVLGYHLNIKMLVGIAITWAIWDAIGWPAVVNGVAFMASDSDSKGRGLAMGLLESIRRGVEFCMNLIIIGCMAIFPTHANGIMIGFGLAYSLLLIPNIIAILRFVPANAVAESEGHSKNTAALMGLIKVLAQPGVWFAGIAGMCVYWCYVNLIYSSAPYLKLVFHASDAASGAFGIFSTGFVGIIAGLVAGMLADYVFKSSTTMVAVALTVIAIGVGLVYLLPPSDSMMWPAMILLVVMAFGVFLGKSVLLAPIAELHLPEEINGSAMSVGSFLVYASILWGNPTTAGIITAHEANPYDGYRIIFLITLCVAVVGAACAYALVFSNRRKKALSAEAE</sequence>
<feature type="transmembrane region" description="Helical" evidence="1">
    <location>
        <begin position="166"/>
        <end position="183"/>
    </location>
</feature>
<dbReference type="InterPro" id="IPR036259">
    <property type="entry name" value="MFS_trans_sf"/>
</dbReference>
<keyword evidence="1" id="KW-0472">Membrane</keyword>
<gene>
    <name evidence="2" type="primary">yihN</name>
    <name evidence="2" type="ORF">AOLFYP35_00308</name>
</gene>
<organism evidence="2">
    <name type="scientific">Schaalia odontolytica</name>
    <dbReference type="NCBI Taxonomy" id="1660"/>
    <lineage>
        <taxon>Bacteria</taxon>
        <taxon>Bacillati</taxon>
        <taxon>Actinomycetota</taxon>
        <taxon>Actinomycetes</taxon>
        <taxon>Actinomycetales</taxon>
        <taxon>Actinomycetaceae</taxon>
        <taxon>Schaalia</taxon>
    </lineage>
</organism>
<feature type="transmembrane region" description="Helical" evidence="1">
    <location>
        <begin position="408"/>
        <end position="430"/>
    </location>
</feature>
<feature type="transmembrane region" description="Helical" evidence="1">
    <location>
        <begin position="370"/>
        <end position="388"/>
    </location>
</feature>
<evidence type="ECO:0000313" key="2">
    <source>
        <dbReference type="EMBL" id="VYS78934.1"/>
    </source>
</evidence>
<dbReference type="AlphaFoldDB" id="A0A6N2RE58"/>
<dbReference type="Gene3D" id="1.20.1250.20">
    <property type="entry name" value="MFS general substrate transporter like domains"/>
    <property type="match status" value="1"/>
</dbReference>